<dbReference type="EMBL" id="JBBPBN010000056">
    <property type="protein sequence ID" value="KAK8989455.1"/>
    <property type="molecule type" value="Genomic_DNA"/>
</dbReference>
<feature type="region of interest" description="Disordered" evidence="1">
    <location>
        <begin position="1"/>
        <end position="24"/>
    </location>
</feature>
<feature type="region of interest" description="Disordered" evidence="1">
    <location>
        <begin position="166"/>
        <end position="185"/>
    </location>
</feature>
<gene>
    <name evidence="2" type="ORF">V6N11_063880</name>
</gene>
<accession>A0ABR2PM20</accession>
<sequence>MFRSNEANQASWSRSTGGKPGVPQTQIFMPPFGVGLLCDSSAPRAFVPAGARAAMFSAVYVPSGSVVTTGLATDSSSYLVLNGVCQFNTDEFQISQDGPPFSGAEKVGQTERSLLIGEGSKRPCVADNTVNARKRKPRTAPNVYVEPEDLQLKELPLLDNFIESASAAGTGVGAEEEGPADLDLS</sequence>
<keyword evidence="3" id="KW-1185">Reference proteome</keyword>
<dbReference type="Proteomes" id="UP001396334">
    <property type="component" value="Unassembled WGS sequence"/>
</dbReference>
<evidence type="ECO:0000313" key="2">
    <source>
        <dbReference type="EMBL" id="KAK8989455.1"/>
    </source>
</evidence>
<protein>
    <submittedName>
        <fullName evidence="2">Uncharacterized protein</fullName>
    </submittedName>
</protein>
<organism evidence="2 3">
    <name type="scientific">Hibiscus sabdariffa</name>
    <name type="common">roselle</name>
    <dbReference type="NCBI Taxonomy" id="183260"/>
    <lineage>
        <taxon>Eukaryota</taxon>
        <taxon>Viridiplantae</taxon>
        <taxon>Streptophyta</taxon>
        <taxon>Embryophyta</taxon>
        <taxon>Tracheophyta</taxon>
        <taxon>Spermatophyta</taxon>
        <taxon>Magnoliopsida</taxon>
        <taxon>eudicotyledons</taxon>
        <taxon>Gunneridae</taxon>
        <taxon>Pentapetalae</taxon>
        <taxon>rosids</taxon>
        <taxon>malvids</taxon>
        <taxon>Malvales</taxon>
        <taxon>Malvaceae</taxon>
        <taxon>Malvoideae</taxon>
        <taxon>Hibiscus</taxon>
    </lineage>
</organism>
<evidence type="ECO:0000313" key="3">
    <source>
        <dbReference type="Proteomes" id="UP001396334"/>
    </source>
</evidence>
<comment type="caution">
    <text evidence="2">The sequence shown here is derived from an EMBL/GenBank/DDBJ whole genome shotgun (WGS) entry which is preliminary data.</text>
</comment>
<reference evidence="2 3" key="1">
    <citation type="journal article" date="2024" name="G3 (Bethesda)">
        <title>Genome assembly of Hibiscus sabdariffa L. provides insights into metabolisms of medicinal natural products.</title>
        <authorList>
            <person name="Kim T."/>
        </authorList>
    </citation>
    <scope>NUCLEOTIDE SEQUENCE [LARGE SCALE GENOMIC DNA]</scope>
    <source>
        <strain evidence="2">TK-2024</strain>
        <tissue evidence="2">Old leaves</tissue>
    </source>
</reference>
<proteinExistence type="predicted"/>
<evidence type="ECO:0000256" key="1">
    <source>
        <dbReference type="SAM" id="MobiDB-lite"/>
    </source>
</evidence>
<feature type="compositionally biased region" description="Acidic residues" evidence="1">
    <location>
        <begin position="174"/>
        <end position="185"/>
    </location>
</feature>
<feature type="compositionally biased region" description="Polar residues" evidence="1">
    <location>
        <begin position="1"/>
        <end position="16"/>
    </location>
</feature>
<name>A0ABR2PM20_9ROSI</name>